<keyword evidence="3" id="KW-1185">Reference proteome</keyword>
<feature type="chain" id="PRO_5008051760" description="Bifunctional inhibitor/plant lipid transfer protein/seed storage helical domain-containing protein" evidence="1">
    <location>
        <begin position="20"/>
        <end position="153"/>
    </location>
</feature>
<evidence type="ECO:0000256" key="1">
    <source>
        <dbReference type="SAM" id="SignalP"/>
    </source>
</evidence>
<dbReference type="Proteomes" id="UP000077202">
    <property type="component" value="Unassembled WGS sequence"/>
</dbReference>
<evidence type="ECO:0008006" key="4">
    <source>
        <dbReference type="Google" id="ProtNLM"/>
    </source>
</evidence>
<sequence length="153" mass="16901">MSRLLLLVAVAAFTVMSIAHVTASEGEEAEARGSIRGRTLMATADRGRFPECQRNRTRCLDPNLKPDGPTCCSNRLIPRIAVPVVRIATKLVNSASAHTAAFLNSVRLLQQQVASRCPRGESTFERLVLTAMFHLQSFVEMHSLNSVMQFLFD</sequence>
<dbReference type="AlphaFoldDB" id="A0A176VFT7"/>
<name>A0A176VFT7_MARPO</name>
<reference evidence="2" key="1">
    <citation type="submission" date="2016-03" db="EMBL/GenBank/DDBJ databases">
        <title>Mechanisms controlling the formation of the plant cell surface in tip-growing cells are functionally conserved among land plants.</title>
        <authorList>
            <person name="Honkanen S."/>
            <person name="Jones V.A."/>
            <person name="Morieri G."/>
            <person name="Champion C."/>
            <person name="Hetherington A.J."/>
            <person name="Kelly S."/>
            <person name="Saint-Marcoux D."/>
            <person name="Proust H."/>
            <person name="Prescott H."/>
            <person name="Dolan L."/>
        </authorList>
    </citation>
    <scope>NUCLEOTIDE SEQUENCE [LARGE SCALE GENOMIC DNA]</scope>
    <source>
        <tissue evidence="2">Whole gametophyte</tissue>
    </source>
</reference>
<proteinExistence type="predicted"/>
<dbReference type="EMBL" id="LVLJ01004011">
    <property type="protein sequence ID" value="OAE18785.1"/>
    <property type="molecule type" value="Genomic_DNA"/>
</dbReference>
<comment type="caution">
    <text evidence="2">The sequence shown here is derived from an EMBL/GenBank/DDBJ whole genome shotgun (WGS) entry which is preliminary data.</text>
</comment>
<feature type="signal peptide" evidence="1">
    <location>
        <begin position="1"/>
        <end position="19"/>
    </location>
</feature>
<evidence type="ECO:0000313" key="2">
    <source>
        <dbReference type="EMBL" id="OAE18785.1"/>
    </source>
</evidence>
<gene>
    <name evidence="2" type="ORF">AXG93_2396s1370</name>
</gene>
<evidence type="ECO:0000313" key="3">
    <source>
        <dbReference type="Proteomes" id="UP000077202"/>
    </source>
</evidence>
<protein>
    <recommendedName>
        <fullName evidence="4">Bifunctional inhibitor/plant lipid transfer protein/seed storage helical domain-containing protein</fullName>
    </recommendedName>
</protein>
<keyword evidence="1" id="KW-0732">Signal</keyword>
<accession>A0A176VFT7</accession>
<organism evidence="2 3">
    <name type="scientific">Marchantia polymorpha subsp. ruderalis</name>
    <dbReference type="NCBI Taxonomy" id="1480154"/>
    <lineage>
        <taxon>Eukaryota</taxon>
        <taxon>Viridiplantae</taxon>
        <taxon>Streptophyta</taxon>
        <taxon>Embryophyta</taxon>
        <taxon>Marchantiophyta</taxon>
        <taxon>Marchantiopsida</taxon>
        <taxon>Marchantiidae</taxon>
        <taxon>Marchantiales</taxon>
        <taxon>Marchantiaceae</taxon>
        <taxon>Marchantia</taxon>
    </lineage>
</organism>